<feature type="transmembrane region" description="Helical" evidence="1">
    <location>
        <begin position="7"/>
        <end position="27"/>
    </location>
</feature>
<dbReference type="RefSeq" id="WP_275108154.1">
    <property type="nucleotide sequence ID" value="NZ_JAKJSC010000001.1"/>
</dbReference>
<organism evidence="2 3">
    <name type="scientific">Paralabilibaculum antarcticum</name>
    <dbReference type="NCBI Taxonomy" id="2912572"/>
    <lineage>
        <taxon>Bacteria</taxon>
        <taxon>Pseudomonadati</taxon>
        <taxon>Bacteroidota</taxon>
        <taxon>Bacteroidia</taxon>
        <taxon>Marinilabiliales</taxon>
        <taxon>Marinifilaceae</taxon>
        <taxon>Paralabilibaculum</taxon>
    </lineage>
</organism>
<keyword evidence="3" id="KW-1185">Reference proteome</keyword>
<dbReference type="InterPro" id="IPR036034">
    <property type="entry name" value="PDZ_sf"/>
</dbReference>
<dbReference type="Proteomes" id="UP001528920">
    <property type="component" value="Unassembled WGS sequence"/>
</dbReference>
<comment type="caution">
    <text evidence="2">The sequence shown here is derived from an EMBL/GenBank/DDBJ whole genome shotgun (WGS) entry which is preliminary data.</text>
</comment>
<keyword evidence="1" id="KW-0812">Transmembrane</keyword>
<dbReference type="SUPFAM" id="SSF50156">
    <property type="entry name" value="PDZ domain-like"/>
    <property type="match status" value="1"/>
</dbReference>
<evidence type="ECO:0000313" key="3">
    <source>
        <dbReference type="Proteomes" id="UP001528920"/>
    </source>
</evidence>
<evidence type="ECO:0000313" key="2">
    <source>
        <dbReference type="EMBL" id="MDE5416816.1"/>
    </source>
</evidence>
<dbReference type="InterPro" id="IPR021109">
    <property type="entry name" value="Peptidase_aspartic_dom_sf"/>
</dbReference>
<evidence type="ECO:0008006" key="4">
    <source>
        <dbReference type="Google" id="ProtNLM"/>
    </source>
</evidence>
<dbReference type="EMBL" id="JAKJSC010000001">
    <property type="protein sequence ID" value="MDE5416816.1"/>
    <property type="molecule type" value="Genomic_DNA"/>
</dbReference>
<proteinExistence type="predicted"/>
<evidence type="ECO:0000256" key="1">
    <source>
        <dbReference type="SAM" id="Phobius"/>
    </source>
</evidence>
<keyword evidence="1" id="KW-0472">Membrane</keyword>
<keyword evidence="1" id="KW-1133">Transmembrane helix</keyword>
<accession>A0ABT5VN03</accession>
<gene>
    <name evidence="2" type="ORF">L3049_02265</name>
</gene>
<name>A0ABT5VN03_9BACT</name>
<dbReference type="Gene3D" id="2.40.70.10">
    <property type="entry name" value="Acid Proteases"/>
    <property type="match status" value="2"/>
</dbReference>
<reference evidence="2 3" key="1">
    <citation type="submission" date="2022-01" db="EMBL/GenBank/DDBJ databases">
        <title>Labilibaculum sp. nov, a marine bacterium isolated from Antarctica.</title>
        <authorList>
            <person name="Dai W."/>
        </authorList>
    </citation>
    <scope>NUCLEOTIDE SEQUENCE [LARGE SCALE GENOMIC DNA]</scope>
    <source>
        <strain evidence="2 3">DW002</strain>
    </source>
</reference>
<sequence length="410" mass="46514">MSLKKAIKIILFGFLISSITAGIYFIYNVSQQFNKLEQGTAYLFNKTDTIPFTYSTSGHILIDVKISNSDQSYPFMLDCGAANFIFKGRFSEDFFHNNGFGIGIGSKGNFFTSKIKSIDSLKIGTTKFHDLNAKEIEFNHDCSQEIYGLIGTGIMHHFEWNIDFEKKIIVLSKNIDDFNIDESAIKIPLSINSRSHHLRTSILFGKNKKAHEVLVDIGNSGTLLMKEDLIIKDSLNAKSIIIAGEISSGLGKADVKNQIEKIYLIDSMLFNNTDYKISSIPIQTSTNALSLLGLGFFEQYKTTLSWKTKTLYLQPYKTEQNFIWETFGIKIEYDDDLEKVRISNVIEESAAFYAEIPINTEVISINNISLDNEKSLCDFKSQKHGKYMNLVLLINGIEQEYQLEKEPVFE</sequence>
<protein>
    <recommendedName>
        <fullName evidence="4">PDZ domain-containing protein</fullName>
    </recommendedName>
</protein>